<accession>A0AAN9Y1N2</accession>
<comment type="caution">
    <text evidence="2">The sequence shown here is derived from an EMBL/GenBank/DDBJ whole genome shotgun (WGS) entry which is preliminary data.</text>
</comment>
<proteinExistence type="predicted"/>
<dbReference type="AlphaFoldDB" id="A0AAN9Y1N2"/>
<evidence type="ECO:0000313" key="2">
    <source>
        <dbReference type="EMBL" id="KAK7579850.1"/>
    </source>
</evidence>
<reference evidence="2 3" key="1">
    <citation type="submission" date="2024-03" db="EMBL/GenBank/DDBJ databases">
        <title>Adaptation during the transition from Ophiocordyceps entomopathogen to insect associate is accompanied by gene loss and intensified selection.</title>
        <authorList>
            <person name="Ward C.M."/>
            <person name="Onetto C.A."/>
            <person name="Borneman A.R."/>
        </authorList>
    </citation>
    <scope>NUCLEOTIDE SEQUENCE [LARGE SCALE GENOMIC DNA]</scope>
    <source>
        <strain evidence="2">AWRI1</strain>
        <tissue evidence="2">Single Adult Female</tissue>
    </source>
</reference>
<feature type="region of interest" description="Disordered" evidence="1">
    <location>
        <begin position="15"/>
        <end position="62"/>
    </location>
</feature>
<gene>
    <name evidence="2" type="ORF">V9T40_000479</name>
</gene>
<dbReference type="Proteomes" id="UP001367676">
    <property type="component" value="Unassembled WGS sequence"/>
</dbReference>
<evidence type="ECO:0000256" key="1">
    <source>
        <dbReference type="SAM" id="MobiDB-lite"/>
    </source>
</evidence>
<dbReference type="EMBL" id="JBBCAQ010000034">
    <property type="protein sequence ID" value="KAK7579850.1"/>
    <property type="molecule type" value="Genomic_DNA"/>
</dbReference>
<keyword evidence="3" id="KW-1185">Reference proteome</keyword>
<feature type="compositionally biased region" description="Basic and acidic residues" evidence="1">
    <location>
        <begin position="29"/>
        <end position="40"/>
    </location>
</feature>
<sequence length="360" mass="39283">MPAVATLLNANFLSFSAGEEDNWNEEDEKSSAKTNLDEAPKSATSEPEEGPSSPSSAASKVETLQTVIKTEPDTECPSADRVEVCDSVIKKAGSVNDLDTVSGAISPVATSATLTKTLSPPIIKTEPIASPVPSASTPNEQDQYVGIQPPALQSGKCDFILIPSLWAKTVRLSGTDSGMRFVRPKNRCGIADDRTWQSYNRTSDCRIVKSDDRTSDCRIAKCDHWRCHTDFLVSQIAFPNRCPTSQLLSDVRDPVVAPKHATVAVYMPLWHKILLLWDPIAAPKHATVAVHMPLWHKILRLLYSIVSDCGIHKSVSSTRLISVLLWQNLVRQSDLPQSDIISVPCRSPIVAYTSPTVALD</sequence>
<feature type="compositionally biased region" description="Low complexity" evidence="1">
    <location>
        <begin position="42"/>
        <end position="59"/>
    </location>
</feature>
<feature type="compositionally biased region" description="Acidic residues" evidence="1">
    <location>
        <begin position="18"/>
        <end position="28"/>
    </location>
</feature>
<organism evidence="2 3">
    <name type="scientific">Parthenolecanium corni</name>
    <dbReference type="NCBI Taxonomy" id="536013"/>
    <lineage>
        <taxon>Eukaryota</taxon>
        <taxon>Metazoa</taxon>
        <taxon>Ecdysozoa</taxon>
        <taxon>Arthropoda</taxon>
        <taxon>Hexapoda</taxon>
        <taxon>Insecta</taxon>
        <taxon>Pterygota</taxon>
        <taxon>Neoptera</taxon>
        <taxon>Paraneoptera</taxon>
        <taxon>Hemiptera</taxon>
        <taxon>Sternorrhyncha</taxon>
        <taxon>Coccoidea</taxon>
        <taxon>Coccidae</taxon>
        <taxon>Parthenolecanium</taxon>
    </lineage>
</organism>
<name>A0AAN9Y1N2_9HEMI</name>
<protein>
    <submittedName>
        <fullName evidence="2">Uncharacterized protein</fullName>
    </submittedName>
</protein>
<evidence type="ECO:0000313" key="3">
    <source>
        <dbReference type="Proteomes" id="UP001367676"/>
    </source>
</evidence>